<dbReference type="EMBL" id="JAROCC010000009">
    <property type="protein sequence ID" value="MDN4608166.1"/>
    <property type="molecule type" value="Genomic_DNA"/>
</dbReference>
<dbReference type="RefSeq" id="WP_301244075.1">
    <property type="nucleotide sequence ID" value="NZ_JAROCC010000009.1"/>
</dbReference>
<reference evidence="2" key="1">
    <citation type="submission" date="2023-03" db="EMBL/GenBank/DDBJ databases">
        <title>MT1 and MT2 Draft Genomes of Novel Species.</title>
        <authorList>
            <person name="Venkateswaran K."/>
        </authorList>
    </citation>
    <scope>NUCLEOTIDE SEQUENCE</scope>
    <source>
        <strain evidence="2">F6_3S_P_2</strain>
    </source>
</reference>
<name>A0ABT8JSN4_9BACL</name>
<accession>A0ABT8JSN4</accession>
<evidence type="ECO:0000313" key="2">
    <source>
        <dbReference type="EMBL" id="MDN4608166.1"/>
    </source>
</evidence>
<sequence>MNENNNSQVNPFVIVMMSISAILIGLGGVVRLFNNEFLFGVPQALFGFVGGILGFIQYRLIKKQGKKSTN</sequence>
<evidence type="ECO:0008006" key="4">
    <source>
        <dbReference type="Google" id="ProtNLM"/>
    </source>
</evidence>
<feature type="transmembrane region" description="Helical" evidence="1">
    <location>
        <begin position="39"/>
        <end position="61"/>
    </location>
</feature>
<feature type="transmembrane region" description="Helical" evidence="1">
    <location>
        <begin position="12"/>
        <end position="33"/>
    </location>
</feature>
<proteinExistence type="predicted"/>
<keyword evidence="3" id="KW-1185">Reference proteome</keyword>
<comment type="caution">
    <text evidence="2">The sequence shown here is derived from an EMBL/GenBank/DDBJ whole genome shotgun (WGS) entry which is preliminary data.</text>
</comment>
<protein>
    <recommendedName>
        <fullName evidence="4">F0F1-ATPase subunit (Ca2+/Mg2+ transporter)</fullName>
    </recommendedName>
</protein>
<evidence type="ECO:0000313" key="3">
    <source>
        <dbReference type="Proteomes" id="UP001175097"/>
    </source>
</evidence>
<keyword evidence="1" id="KW-0812">Transmembrane</keyword>
<evidence type="ECO:0000256" key="1">
    <source>
        <dbReference type="SAM" id="Phobius"/>
    </source>
</evidence>
<organism evidence="2 3">
    <name type="scientific">Sporosarcina highlanderae</name>
    <dbReference type="NCBI Taxonomy" id="3035916"/>
    <lineage>
        <taxon>Bacteria</taxon>
        <taxon>Bacillati</taxon>
        <taxon>Bacillota</taxon>
        <taxon>Bacilli</taxon>
        <taxon>Bacillales</taxon>
        <taxon>Caryophanaceae</taxon>
        <taxon>Sporosarcina</taxon>
    </lineage>
</organism>
<keyword evidence="1" id="KW-0472">Membrane</keyword>
<gene>
    <name evidence="2" type="ORF">P5G49_11870</name>
</gene>
<dbReference type="Proteomes" id="UP001175097">
    <property type="component" value="Unassembled WGS sequence"/>
</dbReference>
<keyword evidence="1" id="KW-1133">Transmembrane helix</keyword>